<dbReference type="AlphaFoldDB" id="A0A222G5Y5"/>
<proteinExistence type="predicted"/>
<sequence length="506" mass="56449">MSSKKSRLTTLFTYVCLNKFIISLSSKQTSDLKAQRPTTSKVTAFIEKFWQLTIISVALLPLSSLSYAELSSAVITDQTAISDELSGKKSGETSAAKSPEVLTQKTTLKTRWNTIEASGKNHSVYFHAWGGDPQINSYIQWLAKRVKQLHNIDLHHVKLTDTSEAVSRVLAEKSAENHQQGQVDLVWINGENFASMAQYQLLAKGWVAQLPNFSLTNPSENEAMTRDFGLPTQGMEAPWGQASLTFYYTPTHQSNEFNFAQHSYQESIQHAPKDVQQLLTWAEQNPGRFTYPKPPDFLSLSFLKYALIALNQFQTEQIKSGLYQAVTPLSQAALLPVLWRYLDKLHPNLWHQGQYFVASGTALQRLVGDGEINLGFTFSAAQIPASVARYNLPENTRSFVMQDGSLSNIHFVAIPYNAANSNSAKVVANFMLSVEAQAKKQQAEVWGDSTVIDVSQLPSPQQLLFSTNKQSPSALPISSKIKALSEPHPSWSKLISREWLKRYGAQ</sequence>
<dbReference type="EMBL" id="CP020465">
    <property type="protein sequence ID" value="ASP47305.1"/>
    <property type="molecule type" value="Genomic_DNA"/>
</dbReference>
<dbReference type="Proteomes" id="UP000202259">
    <property type="component" value="Chromosome"/>
</dbReference>
<accession>A0A222G5Y5</accession>
<dbReference type="Gene3D" id="3.40.190.10">
    <property type="entry name" value="Periplasmic binding protein-like II"/>
    <property type="match status" value="2"/>
</dbReference>
<evidence type="ECO:0000313" key="1">
    <source>
        <dbReference type="EMBL" id="ASP47305.1"/>
    </source>
</evidence>
<name>A0A222G5Y5_9GAMM</name>
<dbReference type="PANTHER" id="PTHR42779">
    <property type="entry name" value="PROTEIN YNJB"/>
    <property type="match status" value="1"/>
</dbReference>
<dbReference type="NCBIfam" id="NF008633">
    <property type="entry name" value="PRK11622.1"/>
    <property type="match status" value="1"/>
</dbReference>
<dbReference type="SUPFAM" id="SSF53850">
    <property type="entry name" value="Periplasmic binding protein-like II"/>
    <property type="match status" value="1"/>
</dbReference>
<gene>
    <name evidence="1" type="ORF">B5D82_05730</name>
</gene>
<dbReference type="InterPro" id="IPR006059">
    <property type="entry name" value="SBP"/>
</dbReference>
<dbReference type="Pfam" id="PF13416">
    <property type="entry name" value="SBP_bac_8"/>
    <property type="match status" value="1"/>
</dbReference>
<organism evidence="1 2">
    <name type="scientific">Cognaticolwellia beringensis</name>
    <dbReference type="NCBI Taxonomy" id="1967665"/>
    <lineage>
        <taxon>Bacteria</taxon>
        <taxon>Pseudomonadati</taxon>
        <taxon>Pseudomonadota</taxon>
        <taxon>Gammaproteobacteria</taxon>
        <taxon>Alteromonadales</taxon>
        <taxon>Colwelliaceae</taxon>
        <taxon>Cognaticolwellia</taxon>
    </lineage>
</organism>
<dbReference type="PANTHER" id="PTHR42779:SF1">
    <property type="entry name" value="PROTEIN YNJB"/>
    <property type="match status" value="1"/>
</dbReference>
<keyword evidence="2" id="KW-1185">Reference proteome</keyword>
<dbReference type="KEGG" id="cber:B5D82_05730"/>
<reference evidence="1 2" key="1">
    <citation type="submission" date="2017-08" db="EMBL/GenBank/DDBJ databases">
        <title>Complete genome of Colwellia sp. NB097-1, a psychrophile bacterium ioslated from Bering Sea.</title>
        <authorList>
            <person name="Chen X."/>
        </authorList>
    </citation>
    <scope>NUCLEOTIDE SEQUENCE [LARGE SCALE GENOMIC DNA]</scope>
    <source>
        <strain evidence="1 2">NB097-1</strain>
    </source>
</reference>
<dbReference type="OrthoDB" id="3239593at2"/>
<evidence type="ECO:0000313" key="2">
    <source>
        <dbReference type="Proteomes" id="UP000202259"/>
    </source>
</evidence>
<dbReference type="RefSeq" id="WP_081149885.1">
    <property type="nucleotide sequence ID" value="NZ_CP020465.1"/>
</dbReference>
<protein>
    <submittedName>
        <fullName evidence="1">ABC transporter substrate-binding protein</fullName>
    </submittedName>
</protein>